<comment type="caution">
    <text evidence="2">The sequence shown here is derived from an EMBL/GenBank/DDBJ whole genome shotgun (WGS) entry which is preliminary data.</text>
</comment>
<name>A0ABT6ZD03_9MICO</name>
<reference evidence="2 3" key="1">
    <citation type="submission" date="2023-05" db="EMBL/GenBank/DDBJ databases">
        <title>Microbacterium dauci sp.nov., Isolated from Carrot Rhizosphere Soil.</title>
        <authorList>
            <person name="Xiao Z."/>
            <person name="Zheng J."/>
        </authorList>
    </citation>
    <scope>NUCLEOTIDE SEQUENCE [LARGE SCALE GENOMIC DNA]</scope>
    <source>
        <strain evidence="2 3">LX3-4</strain>
    </source>
</reference>
<evidence type="ECO:0000313" key="2">
    <source>
        <dbReference type="EMBL" id="MDJ1114036.1"/>
    </source>
</evidence>
<dbReference type="EMBL" id="JASJND010000004">
    <property type="protein sequence ID" value="MDJ1114036.1"/>
    <property type="molecule type" value="Genomic_DNA"/>
</dbReference>
<protein>
    <recommendedName>
        <fullName evidence="4">Carboxypeptidase regulatory-like domain-containing protein</fullName>
    </recommendedName>
</protein>
<accession>A0ABT6ZD03</accession>
<dbReference type="RefSeq" id="WP_283715577.1">
    <property type="nucleotide sequence ID" value="NZ_JASJND010000004.1"/>
</dbReference>
<gene>
    <name evidence="2" type="ORF">QNI14_06180</name>
</gene>
<keyword evidence="3" id="KW-1185">Reference proteome</keyword>
<feature type="region of interest" description="Disordered" evidence="1">
    <location>
        <begin position="116"/>
        <end position="136"/>
    </location>
</feature>
<dbReference type="Proteomes" id="UP001321481">
    <property type="component" value="Unassembled WGS sequence"/>
</dbReference>
<evidence type="ECO:0000256" key="1">
    <source>
        <dbReference type="SAM" id="MobiDB-lite"/>
    </source>
</evidence>
<organism evidence="2 3">
    <name type="scientific">Microbacterium dauci</name>
    <dbReference type="NCBI Taxonomy" id="3048008"/>
    <lineage>
        <taxon>Bacteria</taxon>
        <taxon>Bacillati</taxon>
        <taxon>Actinomycetota</taxon>
        <taxon>Actinomycetes</taxon>
        <taxon>Micrococcales</taxon>
        <taxon>Microbacteriaceae</taxon>
        <taxon>Microbacterium</taxon>
    </lineage>
</organism>
<evidence type="ECO:0000313" key="3">
    <source>
        <dbReference type="Proteomes" id="UP001321481"/>
    </source>
</evidence>
<sequence length="439" mass="45554">MSGSIAVRSRARLALALLVSVVLVMAGGALVPAYAAATTLTIRGSIVVPKGVSPADYLDGVSLEWRNAAWKVGADNAYGRATLDERTGAFSITGVDAGSYTIRLAGSTTVKGITVDWDGTPGPVEPRSGGATGGGGYGWGVDTPNTWVTVSGADATAEPLIAPAFGAVTGKLILTDALPRGEETVLFLEATEIGGMPWDIWRTTAPVRPGVLSQTWRRAVDAGTFDVDAVARAYVDGTYKVWRYVGSKRVTVPAFGTATMDVVEQRPKITGTAKVGQRLRASTGTWPAGSKPTFQWLRGGKAIAGAKGSTYTITAADAGAKLSVRVSGPSSAWGPVPTIRRTSATVTVAKATLAASTPRITGTAKVGRTVKVVAGKWTSGTKLTYQWRANGVALKGATKSSYKLPASVRGKRITVTVTGTKSGYVTKKMTSRSTSKVAR</sequence>
<dbReference type="Gene3D" id="2.60.40.2700">
    <property type="match status" value="2"/>
</dbReference>
<proteinExistence type="predicted"/>
<evidence type="ECO:0008006" key="4">
    <source>
        <dbReference type="Google" id="ProtNLM"/>
    </source>
</evidence>